<keyword evidence="4" id="KW-1185">Reference proteome</keyword>
<accession>A0ABU6EDH6</accession>
<dbReference type="SUPFAM" id="SSF54593">
    <property type="entry name" value="Glyoxalase/Bleomycin resistance protein/Dihydroxybiphenyl dioxygenase"/>
    <property type="match status" value="1"/>
</dbReference>
<sequence length="141" mass="16418">MLTDLNHLTLATNNVNKSFAFYTEILGFKPLALWDNGAYLQLGSLWLCLSYDKRHITEDSDYTHYAFSLSANNFETFKQHLLSHGITAWKENKSEGDSFYFYDPDHHKLEAHVGDLKSRLEACRQHPYSGMQFFDEDKNND</sequence>
<dbReference type="InterPro" id="IPR051332">
    <property type="entry name" value="Fosfomycin_Res_Enzymes"/>
</dbReference>
<dbReference type="InterPro" id="IPR029068">
    <property type="entry name" value="Glyas_Bleomycin-R_OHBP_Dase"/>
</dbReference>
<dbReference type="RefSeq" id="WP_325931448.1">
    <property type="nucleotide sequence ID" value="NZ_JAMZOO010000001.1"/>
</dbReference>
<evidence type="ECO:0000256" key="1">
    <source>
        <dbReference type="ARBA" id="ARBA00022723"/>
    </source>
</evidence>
<evidence type="ECO:0000259" key="2">
    <source>
        <dbReference type="PROSITE" id="PS51819"/>
    </source>
</evidence>
<name>A0ABU6EDH6_9GAMM</name>
<dbReference type="InterPro" id="IPR004360">
    <property type="entry name" value="Glyas_Fos-R_dOase_dom"/>
</dbReference>
<organism evidence="3 4">
    <name type="scientific">Proteus cibi</name>
    <dbReference type="NCBI Taxonomy" id="2050966"/>
    <lineage>
        <taxon>Bacteria</taxon>
        <taxon>Pseudomonadati</taxon>
        <taxon>Pseudomonadota</taxon>
        <taxon>Gammaproteobacteria</taxon>
        <taxon>Enterobacterales</taxon>
        <taxon>Morganellaceae</taxon>
        <taxon>Proteus</taxon>
    </lineage>
</organism>
<comment type="caution">
    <text evidence="3">The sequence shown here is derived from an EMBL/GenBank/DDBJ whole genome shotgun (WGS) entry which is preliminary data.</text>
</comment>
<feature type="domain" description="VOC" evidence="2">
    <location>
        <begin position="4"/>
        <end position="114"/>
    </location>
</feature>
<keyword evidence="1" id="KW-0479">Metal-binding</keyword>
<dbReference type="EMBL" id="JAMZOO010000001">
    <property type="protein sequence ID" value="MEB6856710.1"/>
    <property type="molecule type" value="Genomic_DNA"/>
</dbReference>
<dbReference type="Proteomes" id="UP001332939">
    <property type="component" value="Unassembled WGS sequence"/>
</dbReference>
<dbReference type="PANTHER" id="PTHR36113">
    <property type="entry name" value="LYASE, PUTATIVE-RELATED-RELATED"/>
    <property type="match status" value="1"/>
</dbReference>
<dbReference type="InterPro" id="IPR037523">
    <property type="entry name" value="VOC_core"/>
</dbReference>
<dbReference type="PROSITE" id="PS51819">
    <property type="entry name" value="VOC"/>
    <property type="match status" value="1"/>
</dbReference>
<proteinExistence type="predicted"/>
<protein>
    <submittedName>
        <fullName evidence="3">VOC family protein</fullName>
    </submittedName>
</protein>
<reference evidence="3 4" key="1">
    <citation type="submission" date="2022-05" db="EMBL/GenBank/DDBJ databases">
        <title>Whole genome sequences of Escherichia coli of fish isolates collected from Assam, India.</title>
        <authorList>
            <person name="Sudha S."/>
            <person name="Muneeb K.H."/>
            <person name="Rakshit O."/>
            <person name="Mendem S.K."/>
            <person name="Raisen C."/>
            <person name="Holmes M.A."/>
            <person name="Shome B.R."/>
            <person name="Sivaraman G.K."/>
        </authorList>
    </citation>
    <scope>NUCLEOTIDE SEQUENCE [LARGE SCALE GENOMIC DNA]</scope>
    <source>
        <strain evidence="3 4">278</strain>
    </source>
</reference>
<dbReference type="Gene3D" id="3.10.180.10">
    <property type="entry name" value="2,3-Dihydroxybiphenyl 1,2-Dioxygenase, domain 1"/>
    <property type="match status" value="1"/>
</dbReference>
<gene>
    <name evidence="3" type="ORF">NA736_06655</name>
</gene>
<evidence type="ECO:0000313" key="4">
    <source>
        <dbReference type="Proteomes" id="UP001332939"/>
    </source>
</evidence>
<evidence type="ECO:0000313" key="3">
    <source>
        <dbReference type="EMBL" id="MEB6856710.1"/>
    </source>
</evidence>
<dbReference type="PANTHER" id="PTHR36113:SF6">
    <property type="entry name" value="FOSFOMYCIN RESISTANCE PROTEIN FOSX"/>
    <property type="match status" value="1"/>
</dbReference>
<dbReference type="Pfam" id="PF00903">
    <property type="entry name" value="Glyoxalase"/>
    <property type="match status" value="1"/>
</dbReference>